<evidence type="ECO:0000256" key="2">
    <source>
        <dbReference type="ARBA" id="ARBA00004609"/>
    </source>
</evidence>
<evidence type="ECO:0000313" key="12">
    <source>
        <dbReference type="EMBL" id="EEC03367.1"/>
    </source>
</evidence>
<dbReference type="VEuPathDB" id="VectorBase:ISCW001958"/>
<protein>
    <submittedName>
        <fullName evidence="12 13">Protease m1 zinc metalloprotease, putative</fullName>
        <ecNumber evidence="12">3.4.11.2</ecNumber>
    </submittedName>
</protein>
<dbReference type="InterPro" id="IPR001930">
    <property type="entry name" value="Peptidase_M1"/>
</dbReference>
<evidence type="ECO:0000256" key="1">
    <source>
        <dbReference type="ARBA" id="ARBA00001947"/>
    </source>
</evidence>
<keyword evidence="7" id="KW-0862">Zinc</keyword>
<dbReference type="GO" id="GO:0043171">
    <property type="term" value="P:peptide catabolic process"/>
    <property type="evidence" value="ECO:0000318"/>
    <property type="project" value="GO_Central"/>
</dbReference>
<evidence type="ECO:0000313" key="13">
    <source>
        <dbReference type="EnsemblMetazoa" id="ISCW001958-PA"/>
    </source>
</evidence>
<feature type="domain" description="Peptidase M1 membrane alanine aminopeptidase" evidence="9">
    <location>
        <begin position="238"/>
        <end position="437"/>
    </location>
</feature>
<reference evidence="12 14" key="1">
    <citation type="submission" date="2008-03" db="EMBL/GenBank/DDBJ databases">
        <title>Annotation of Ixodes scapularis.</title>
        <authorList>
            <consortium name="Ixodes scapularis Genome Project Consortium"/>
            <person name="Caler E."/>
            <person name="Hannick L.I."/>
            <person name="Bidwell S."/>
            <person name="Joardar V."/>
            <person name="Thiagarajan M."/>
            <person name="Amedeo P."/>
            <person name="Galinsky K.J."/>
            <person name="Schobel S."/>
            <person name="Inman J."/>
            <person name="Hostetler J."/>
            <person name="Miller J."/>
            <person name="Hammond M."/>
            <person name="Megy K."/>
            <person name="Lawson D."/>
            <person name="Kodira C."/>
            <person name="Sutton G."/>
            <person name="Meyer J."/>
            <person name="Hill C.A."/>
            <person name="Birren B."/>
            <person name="Nene V."/>
            <person name="Collins F."/>
            <person name="Alarcon-Chaidez F."/>
            <person name="Wikel S."/>
            <person name="Strausberg R."/>
        </authorList>
    </citation>
    <scope>NUCLEOTIDE SEQUENCE [LARGE SCALE GENOMIC DNA]</scope>
    <source>
        <strain evidence="14">Wikel</strain>
        <strain evidence="12">Wikel colony</strain>
    </source>
</reference>
<dbReference type="PRINTS" id="PR00756">
    <property type="entry name" value="ALADIPTASE"/>
</dbReference>
<dbReference type="STRING" id="6945.B7P9U5"/>
<dbReference type="VEuPathDB" id="VectorBase:ISCI001958"/>
<keyword evidence="12" id="KW-0031">Aminopeptidase</keyword>
<dbReference type="EMBL" id="DS667276">
    <property type="protein sequence ID" value="EEC03367.1"/>
    <property type="molecule type" value="Genomic_DNA"/>
</dbReference>
<dbReference type="GO" id="GO:0070006">
    <property type="term" value="F:metalloaminopeptidase activity"/>
    <property type="evidence" value="ECO:0000318"/>
    <property type="project" value="GO_Central"/>
</dbReference>
<dbReference type="PANTHER" id="PTHR11533:SF299">
    <property type="entry name" value="AMINOPEPTIDASE"/>
    <property type="match status" value="1"/>
</dbReference>
<proteinExistence type="inferred from homology"/>
<dbReference type="HOGENOM" id="CLU_003705_2_0_1"/>
<accession>B7P9U5</accession>
<dbReference type="AlphaFoldDB" id="B7P9U5"/>
<gene>
    <name evidence="12" type="ORF">IscW_ISCW001958</name>
</gene>
<dbReference type="Gene3D" id="2.60.40.1730">
    <property type="entry name" value="tricorn interacting facor f3 domain"/>
    <property type="match status" value="1"/>
</dbReference>
<keyword evidence="8 12" id="KW-0482">Metalloprotease</keyword>
<dbReference type="GO" id="GO:0005886">
    <property type="term" value="C:plasma membrane"/>
    <property type="evidence" value="ECO:0007669"/>
    <property type="project" value="UniProtKB-SubCell"/>
</dbReference>
<sequence>MSPLPKNVVPRHYDLELDVSDLDRAAAFTGRMNVVVECVEKATMTIVMHSMNLTVRDANISTFSGNQQISNVGVKTQQSEPDLEDLVIFDLGFELVSGTEYNLSVSFAGPYRSELLGLSVRNYTNEDGSVSNVLSSHLQYGKARLVFPCFDEPNLKATFNLSLIRRRGFESLSNWDVQNTLEIDSSLRRDTFELSPQISPSQLAFCVYNGFLVRYQGYSKLYSLKSDVTFLEMTLRSFLKMIKYMETLLNAPLPFRKYHLLSLPDVEQSISPSWGIVVFGTPMLAFDEDTQDWSRREEVLSRLAHVVAHQWFGNLVSPRRWDDIWVYEGLALIFQRIILDNVFGDQISESYRGRRVRDVLRSEDIKRLTTKPQKWLPTTCDHPLMRKAEIIMDVIMQIVSPRGFIESVSSFLNQSRFAATGVKDLLMTLRNQNSSSDFVEKIETWINHVGYPLLSVKRKVRRANTFVLSQTTMCYGATKCFNQTWRIPISYTIYKDTGENFTEKLWLTQHETQLQLNVSDSDVVLFNTRGWGYYRVNYDSLEWTKIIKLLSVPGILDSSTKVRVLDDVYQLSEAGVIPYSLFFDAVTKLRDEWEQNIWRTYFEITTDLDKMLVHSQLDKAWRNFNSDLLTTIVSRIMKAEEPSSRRFQKEILERACWYGQPQCIRVAKETLNAYLTENKTRTPTILPAGVSLCSGIRHGPVELWDMLWSKLFSSSITLGTAVSMDPILQGLSCTSNEGRLWKLLNETLVSSLLKKQQDFVLHCVAASGVARGVLLEFVLSNWNKVIGKTGSHNNGTWDAIFESVSRDAKTSREVNLLSSPQANATDSKVIGAALTSALERRKRYKRWHREHDADLFKALIT</sequence>
<evidence type="ECO:0000259" key="10">
    <source>
        <dbReference type="Pfam" id="PF11838"/>
    </source>
</evidence>
<dbReference type="InterPro" id="IPR050344">
    <property type="entry name" value="Peptidase_M1_aminopeptidases"/>
</dbReference>
<reference evidence="13" key="2">
    <citation type="submission" date="2020-05" db="UniProtKB">
        <authorList>
            <consortium name="EnsemblMetazoa"/>
        </authorList>
    </citation>
    <scope>IDENTIFICATION</scope>
    <source>
        <strain evidence="13">wikel</strain>
    </source>
</reference>
<dbReference type="EC" id="3.4.11.2" evidence="12"/>
<dbReference type="GO" id="GO:0016285">
    <property type="term" value="F:alanyl aminopeptidase activity"/>
    <property type="evidence" value="ECO:0007669"/>
    <property type="project" value="UniProtKB-EC"/>
</dbReference>
<dbReference type="Gene3D" id="1.10.390.10">
    <property type="entry name" value="Neutral Protease Domain 2"/>
    <property type="match status" value="1"/>
</dbReference>
<keyword evidence="6 12" id="KW-0378">Hydrolase</keyword>
<dbReference type="Pfam" id="PF01433">
    <property type="entry name" value="Peptidase_M1"/>
    <property type="match status" value="1"/>
</dbReference>
<dbReference type="Gene3D" id="1.25.50.20">
    <property type="match status" value="1"/>
</dbReference>
<evidence type="ECO:0000256" key="7">
    <source>
        <dbReference type="ARBA" id="ARBA00022833"/>
    </source>
</evidence>
<dbReference type="PANTHER" id="PTHR11533">
    <property type="entry name" value="PROTEASE M1 ZINC METALLOPROTEASE"/>
    <property type="match status" value="1"/>
</dbReference>
<comment type="cofactor">
    <cofactor evidence="1">
        <name>Zn(2+)</name>
        <dbReference type="ChEBI" id="CHEBI:29105"/>
    </cofactor>
</comment>
<dbReference type="EMBL" id="ABJB010943153">
    <property type="status" value="NOT_ANNOTATED_CDS"/>
    <property type="molecule type" value="Genomic_DNA"/>
</dbReference>
<feature type="domain" description="ERAP1-like C-terminal" evidence="10">
    <location>
        <begin position="524"/>
        <end position="838"/>
    </location>
</feature>
<evidence type="ECO:0000256" key="4">
    <source>
        <dbReference type="ARBA" id="ARBA00022670"/>
    </source>
</evidence>
<dbReference type="InParanoid" id="B7P9U5"/>
<dbReference type="InterPro" id="IPR042097">
    <property type="entry name" value="Aminopeptidase_N-like_N_sf"/>
</dbReference>
<feature type="domain" description="Aminopeptidase N-like N-terminal" evidence="11">
    <location>
        <begin position="9"/>
        <end position="199"/>
    </location>
</feature>
<name>B7P9U5_IXOSC</name>
<dbReference type="OrthoDB" id="6483716at2759"/>
<dbReference type="FunFam" id="2.60.40.1910:FF:000025">
    <property type="entry name" value="Protein CBG08739"/>
    <property type="match status" value="1"/>
</dbReference>
<dbReference type="Gene3D" id="2.60.40.1910">
    <property type="match status" value="1"/>
</dbReference>
<dbReference type="InterPro" id="IPR024571">
    <property type="entry name" value="ERAP1-like_C_dom"/>
</dbReference>
<dbReference type="Pfam" id="PF11838">
    <property type="entry name" value="ERAP1_C"/>
    <property type="match status" value="1"/>
</dbReference>
<evidence type="ECO:0000259" key="9">
    <source>
        <dbReference type="Pfam" id="PF01433"/>
    </source>
</evidence>
<dbReference type="SUPFAM" id="SSF55486">
    <property type="entry name" value="Metalloproteases ('zincins'), catalytic domain"/>
    <property type="match status" value="1"/>
</dbReference>
<dbReference type="InterPro" id="IPR014782">
    <property type="entry name" value="Peptidase_M1_dom"/>
</dbReference>
<dbReference type="InterPro" id="IPR045357">
    <property type="entry name" value="Aminopeptidase_N-like_N"/>
</dbReference>
<dbReference type="Pfam" id="PF17900">
    <property type="entry name" value="Peptidase_M1_N"/>
    <property type="match status" value="1"/>
</dbReference>
<evidence type="ECO:0000259" key="11">
    <source>
        <dbReference type="Pfam" id="PF17900"/>
    </source>
</evidence>
<dbReference type="EnsemblMetazoa" id="ISCW001958-RA">
    <property type="protein sequence ID" value="ISCW001958-PA"/>
    <property type="gene ID" value="ISCW001958"/>
</dbReference>
<comment type="subcellular location">
    <subcellularLocation>
        <location evidence="2">Cell membrane</location>
        <topology evidence="2">Lipid-anchor</topology>
        <topology evidence="2">GPI-anchor</topology>
    </subcellularLocation>
</comment>
<keyword evidence="14" id="KW-1185">Reference proteome</keyword>
<organism>
    <name type="scientific">Ixodes scapularis</name>
    <name type="common">Black-legged tick</name>
    <name type="synonym">Deer tick</name>
    <dbReference type="NCBI Taxonomy" id="6945"/>
    <lineage>
        <taxon>Eukaryota</taxon>
        <taxon>Metazoa</taxon>
        <taxon>Ecdysozoa</taxon>
        <taxon>Arthropoda</taxon>
        <taxon>Chelicerata</taxon>
        <taxon>Arachnida</taxon>
        <taxon>Acari</taxon>
        <taxon>Parasitiformes</taxon>
        <taxon>Ixodida</taxon>
        <taxon>Ixodoidea</taxon>
        <taxon>Ixodidae</taxon>
        <taxon>Ixodinae</taxon>
        <taxon>Ixodes</taxon>
    </lineage>
</organism>
<evidence type="ECO:0000256" key="3">
    <source>
        <dbReference type="ARBA" id="ARBA00010136"/>
    </source>
</evidence>
<dbReference type="GO" id="GO:0008270">
    <property type="term" value="F:zinc ion binding"/>
    <property type="evidence" value="ECO:0007669"/>
    <property type="project" value="InterPro"/>
</dbReference>
<dbReference type="Proteomes" id="UP000001555">
    <property type="component" value="Unassembled WGS sequence"/>
</dbReference>
<keyword evidence="4 12" id="KW-0645">Protease</keyword>
<evidence type="ECO:0000256" key="5">
    <source>
        <dbReference type="ARBA" id="ARBA00022723"/>
    </source>
</evidence>
<keyword evidence="5" id="KW-0479">Metal-binding</keyword>
<dbReference type="VEuPathDB" id="VectorBase:ISCP_025810"/>
<dbReference type="GO" id="GO:0006508">
    <property type="term" value="P:proteolysis"/>
    <property type="evidence" value="ECO:0000318"/>
    <property type="project" value="GO_Central"/>
</dbReference>
<dbReference type="SUPFAM" id="SSF63737">
    <property type="entry name" value="Leukotriene A4 hydrolase N-terminal domain"/>
    <property type="match status" value="1"/>
</dbReference>
<comment type="similarity">
    <text evidence="3">Belongs to the peptidase M1 family.</text>
</comment>
<dbReference type="PaxDb" id="6945-B7P9U5"/>
<evidence type="ECO:0000256" key="6">
    <source>
        <dbReference type="ARBA" id="ARBA00022801"/>
    </source>
</evidence>
<evidence type="ECO:0000313" key="14">
    <source>
        <dbReference type="Proteomes" id="UP000001555"/>
    </source>
</evidence>
<dbReference type="InterPro" id="IPR027268">
    <property type="entry name" value="Peptidase_M4/M1_CTD_sf"/>
</dbReference>
<evidence type="ECO:0000256" key="8">
    <source>
        <dbReference type="ARBA" id="ARBA00023049"/>
    </source>
</evidence>